<feature type="transmembrane region" description="Helical" evidence="6">
    <location>
        <begin position="136"/>
        <end position="156"/>
    </location>
</feature>
<organism evidence="7 8">
    <name type="scientific">Bathycoccus prasinos</name>
    <dbReference type="NCBI Taxonomy" id="41875"/>
    <lineage>
        <taxon>Eukaryota</taxon>
        <taxon>Viridiplantae</taxon>
        <taxon>Chlorophyta</taxon>
        <taxon>Mamiellophyceae</taxon>
        <taxon>Mamiellales</taxon>
        <taxon>Bathycoccaceae</taxon>
        <taxon>Bathycoccus</taxon>
    </lineage>
</organism>
<dbReference type="AlphaFoldDB" id="K8F247"/>
<dbReference type="Proteomes" id="UP000198341">
    <property type="component" value="Chromosome 3"/>
</dbReference>
<dbReference type="eggNOG" id="KOG1347">
    <property type="taxonomic scope" value="Eukaryota"/>
</dbReference>
<feature type="transmembrane region" description="Helical" evidence="6">
    <location>
        <begin position="290"/>
        <end position="312"/>
    </location>
</feature>
<protein>
    <recommendedName>
        <fullName evidence="6">Protein DETOXIFICATION</fullName>
    </recommendedName>
    <alternativeName>
        <fullName evidence="6">Multidrug and toxic compound extrusion protein</fullName>
    </alternativeName>
</protein>
<evidence type="ECO:0000256" key="6">
    <source>
        <dbReference type="RuleBase" id="RU004914"/>
    </source>
</evidence>
<accession>K8F247</accession>
<keyword evidence="4 6" id="KW-1133">Transmembrane helix</keyword>
<feature type="transmembrane region" description="Helical" evidence="6">
    <location>
        <begin position="372"/>
        <end position="390"/>
    </location>
</feature>
<evidence type="ECO:0000256" key="3">
    <source>
        <dbReference type="ARBA" id="ARBA00022692"/>
    </source>
</evidence>
<evidence type="ECO:0000256" key="4">
    <source>
        <dbReference type="ARBA" id="ARBA00022989"/>
    </source>
</evidence>
<evidence type="ECO:0000313" key="7">
    <source>
        <dbReference type="EMBL" id="CCO15608.1"/>
    </source>
</evidence>
<feature type="transmembrane region" description="Helical" evidence="6">
    <location>
        <begin position="402"/>
        <end position="426"/>
    </location>
</feature>
<dbReference type="KEGG" id="bpg:Bathy03g02540"/>
<evidence type="ECO:0000256" key="1">
    <source>
        <dbReference type="ARBA" id="ARBA00004141"/>
    </source>
</evidence>
<dbReference type="InterPro" id="IPR002528">
    <property type="entry name" value="MATE_fam"/>
</dbReference>
<dbReference type="OrthoDB" id="543973at2759"/>
<keyword evidence="5 6" id="KW-0472">Membrane</keyword>
<dbReference type="NCBIfam" id="TIGR00797">
    <property type="entry name" value="matE"/>
    <property type="match status" value="1"/>
</dbReference>
<dbReference type="PANTHER" id="PTHR11206">
    <property type="entry name" value="MULTIDRUG RESISTANCE PROTEIN"/>
    <property type="match status" value="1"/>
</dbReference>
<evidence type="ECO:0000256" key="5">
    <source>
        <dbReference type="ARBA" id="ARBA00023136"/>
    </source>
</evidence>
<keyword evidence="8" id="KW-1185">Reference proteome</keyword>
<dbReference type="EMBL" id="FO082276">
    <property type="protein sequence ID" value="CCO15608.1"/>
    <property type="molecule type" value="Genomic_DNA"/>
</dbReference>
<feature type="transmembrane region" description="Helical" evidence="6">
    <location>
        <begin position="168"/>
        <end position="188"/>
    </location>
</feature>
<comment type="subcellular location">
    <subcellularLocation>
        <location evidence="1">Membrane</location>
        <topology evidence="1">Multi-pass membrane protein</topology>
    </subcellularLocation>
</comment>
<feature type="transmembrane region" description="Helical" evidence="6">
    <location>
        <begin position="55"/>
        <end position="76"/>
    </location>
</feature>
<dbReference type="CDD" id="cd13132">
    <property type="entry name" value="MATE_eukaryotic"/>
    <property type="match status" value="1"/>
</dbReference>
<dbReference type="STRING" id="41875.K8F247"/>
<proteinExistence type="inferred from homology"/>
<feature type="transmembrane region" description="Helical" evidence="6">
    <location>
        <begin position="96"/>
        <end position="116"/>
    </location>
</feature>
<reference evidence="7 8" key="1">
    <citation type="submission" date="2011-10" db="EMBL/GenBank/DDBJ databases">
        <authorList>
            <person name="Genoscope - CEA"/>
        </authorList>
    </citation>
    <scope>NUCLEOTIDE SEQUENCE [LARGE SCALE GENOMIC DNA]</scope>
    <source>
        <strain evidence="7 8">RCC 1105</strain>
    </source>
</reference>
<evidence type="ECO:0000313" key="8">
    <source>
        <dbReference type="Proteomes" id="UP000198341"/>
    </source>
</evidence>
<comment type="similarity">
    <text evidence="2 6">Belongs to the multi antimicrobial extrusion (MATE) (TC 2.A.66.1) family.</text>
</comment>
<feature type="transmembrane region" description="Helical" evidence="6">
    <location>
        <begin position="252"/>
        <end position="270"/>
    </location>
</feature>
<dbReference type="InterPro" id="IPR045069">
    <property type="entry name" value="MATE_euk"/>
</dbReference>
<dbReference type="GeneID" id="19016791"/>
<dbReference type="RefSeq" id="XP_007514171.1">
    <property type="nucleotide sequence ID" value="XM_007514109.1"/>
</dbReference>
<dbReference type="GO" id="GO:0016020">
    <property type="term" value="C:membrane"/>
    <property type="evidence" value="ECO:0007669"/>
    <property type="project" value="UniProtKB-SubCell"/>
</dbReference>
<sequence>MDDDDDGGGSPTIPTEMKHLARLTWPIVLQMGSQQIMLACDLIYVGRLGRFEMQVGSLFTVLFLLCWYFLAGLTSAMDTLASQAHGANDARAVKSWTLLVLLVNTLACFPAAAFLFSAEAIVGDALKRPDAVAREVGRACVILFPGLWFMSWSLVYQKYLQMQGRVNPVGITSFMTLMLNVGLNQLFIHTLDFGLRGAPIATTISRLANLIFLGMYSASRSLAYETREDRKKEWEEWIQAKKNITKKMFQRATSLCFHGGLMLASEAWAFEVTVITASILGEVELDAHNALLSVCGLTFMTGPMAFGIAASIRVGNLLGMGKYRIAKTAASLYIFVGLTWMTICSVLIAIYARHIGNAYTDGDKDIADLVVVLSPLAATFQVFDALLGICNGVLRACGRQRILAITNMVALWAVGVTLGTSLAFATSLRAKGIWIGLMGGVIASGSTLAVMVSRVNWRNEAELAKQSAVNVHNIDDEQEEKVAAV</sequence>
<dbReference type="GO" id="GO:0042910">
    <property type="term" value="F:xenobiotic transmembrane transporter activity"/>
    <property type="evidence" value="ECO:0007669"/>
    <property type="project" value="InterPro"/>
</dbReference>
<dbReference type="GO" id="GO:0015297">
    <property type="term" value="F:antiporter activity"/>
    <property type="evidence" value="ECO:0007669"/>
    <property type="project" value="InterPro"/>
</dbReference>
<evidence type="ECO:0000256" key="2">
    <source>
        <dbReference type="ARBA" id="ARBA00010199"/>
    </source>
</evidence>
<feature type="transmembrane region" description="Helical" evidence="6">
    <location>
        <begin position="432"/>
        <end position="452"/>
    </location>
</feature>
<name>K8F247_9CHLO</name>
<dbReference type="GO" id="GO:1990961">
    <property type="term" value="P:xenobiotic detoxification by transmembrane export across the plasma membrane"/>
    <property type="evidence" value="ECO:0007669"/>
    <property type="project" value="InterPro"/>
</dbReference>
<keyword evidence="3 6" id="KW-0812">Transmembrane</keyword>
<feature type="transmembrane region" description="Helical" evidence="6">
    <location>
        <begin position="332"/>
        <end position="352"/>
    </location>
</feature>
<dbReference type="Pfam" id="PF01554">
    <property type="entry name" value="MatE"/>
    <property type="match status" value="2"/>
</dbReference>
<gene>
    <name evidence="7" type="ORF">Bathy03g02540</name>
</gene>